<evidence type="ECO:0000313" key="2">
    <source>
        <dbReference type="Proteomes" id="UP000625711"/>
    </source>
</evidence>
<reference evidence="1" key="1">
    <citation type="submission" date="2020-08" db="EMBL/GenBank/DDBJ databases">
        <title>Genome sequencing and assembly of the red palm weevil Rhynchophorus ferrugineus.</title>
        <authorList>
            <person name="Dias G.B."/>
            <person name="Bergman C.M."/>
            <person name="Manee M."/>
        </authorList>
    </citation>
    <scope>NUCLEOTIDE SEQUENCE</scope>
    <source>
        <strain evidence="1">AA-2017</strain>
        <tissue evidence="1">Whole larva</tissue>
    </source>
</reference>
<name>A0A834HZK8_RHYFE</name>
<keyword evidence="2" id="KW-1185">Reference proteome</keyword>
<evidence type="ECO:0000313" key="1">
    <source>
        <dbReference type="EMBL" id="KAF7269782.1"/>
    </source>
</evidence>
<proteinExistence type="predicted"/>
<dbReference type="Proteomes" id="UP000625711">
    <property type="component" value="Unassembled WGS sequence"/>
</dbReference>
<organism evidence="1 2">
    <name type="scientific">Rhynchophorus ferrugineus</name>
    <name type="common">Red palm weevil</name>
    <name type="synonym">Curculio ferrugineus</name>
    <dbReference type="NCBI Taxonomy" id="354439"/>
    <lineage>
        <taxon>Eukaryota</taxon>
        <taxon>Metazoa</taxon>
        <taxon>Ecdysozoa</taxon>
        <taxon>Arthropoda</taxon>
        <taxon>Hexapoda</taxon>
        <taxon>Insecta</taxon>
        <taxon>Pterygota</taxon>
        <taxon>Neoptera</taxon>
        <taxon>Endopterygota</taxon>
        <taxon>Coleoptera</taxon>
        <taxon>Polyphaga</taxon>
        <taxon>Cucujiformia</taxon>
        <taxon>Curculionidae</taxon>
        <taxon>Dryophthorinae</taxon>
        <taxon>Rhynchophorus</taxon>
    </lineage>
</organism>
<accession>A0A834HZK8</accession>
<gene>
    <name evidence="1" type="ORF">GWI33_017186</name>
</gene>
<sequence length="67" mass="6880">MAPILNPAIDVVSEIKVTPGSAHEDALSIVGGLAEPARGHRTNRASVPSICSLSFITSIILGTLLNS</sequence>
<protein>
    <submittedName>
        <fullName evidence="1">Uncharacterized protein</fullName>
    </submittedName>
</protein>
<comment type="caution">
    <text evidence="1">The sequence shown here is derived from an EMBL/GenBank/DDBJ whole genome shotgun (WGS) entry which is preliminary data.</text>
</comment>
<dbReference type="AlphaFoldDB" id="A0A834HZK8"/>
<dbReference type="EMBL" id="JAACXV010014185">
    <property type="protein sequence ID" value="KAF7269782.1"/>
    <property type="molecule type" value="Genomic_DNA"/>
</dbReference>